<evidence type="ECO:0000256" key="1">
    <source>
        <dbReference type="SAM" id="SignalP"/>
    </source>
</evidence>
<dbReference type="RefSeq" id="WP_285368254.1">
    <property type="nucleotide sequence ID" value="NZ_JASSQD010000001.1"/>
</dbReference>
<comment type="caution">
    <text evidence="2">The sequence shown here is derived from an EMBL/GenBank/DDBJ whole genome shotgun (WGS) entry which is preliminary data.</text>
</comment>
<dbReference type="Proteomes" id="UP001223547">
    <property type="component" value="Unassembled WGS sequence"/>
</dbReference>
<evidence type="ECO:0000313" key="2">
    <source>
        <dbReference type="EMBL" id="MDK9558243.1"/>
    </source>
</evidence>
<dbReference type="EMBL" id="JASSQD010000001">
    <property type="protein sequence ID" value="MDK9558243.1"/>
    <property type="molecule type" value="Genomic_DNA"/>
</dbReference>
<accession>A0ABT7HD40</accession>
<name>A0ABT7HD40_9GAMM</name>
<sequence length="425" mass="46845">MKITKYLVALATVWAVSVTATAGQLAGKNLILVQGFQLQHVFMGRTHDDGKRFAYNYWNRFDLYNGGNGAIKVANPTGLTLLDQNLPLLKDAGGTKFNLYDTSRQPVYYSDPNARILHFDSTYRIEEPNGQGIGATIAQQLNALFADDPTYCTRTNGCIVITHSTGDLVMQYVEANKSSLLNANARNAFDVTTYIDLAGARGGTEGAKILYDLANYLDDLASSTVLSSSKQDEVDDANEWLNLFLGSSGVDYLAPGKQFQAGVLYDLQPANARNTGLSNPDGIPHLRVASAGDEPYGFITHLFIKGHDDSVVPLHSSCGSVYANSYDSCVWNRTLDGKVTMWADAPGSYYNHHYPFIQIENLRHNGHQWDDTGNRMAPLVTDGQIGDITIDVNTRTTWDIFLNKYIRIRDADQKTVAQVLAESLY</sequence>
<reference evidence="2 3" key="1">
    <citation type="submission" date="2023-05" db="EMBL/GenBank/DDBJ databases">
        <title>Marinobacter albus sp. nov., a marine bacterium isolated from sand in a coastal intertidal zone of huludao.</title>
        <authorList>
            <person name="Deng T."/>
        </authorList>
    </citation>
    <scope>NUCLEOTIDE SEQUENCE [LARGE SCALE GENOMIC DNA]</scope>
    <source>
        <strain evidence="2 3">M216</strain>
    </source>
</reference>
<organism evidence="2 3">
    <name type="scientific">Marinobacter albus</name>
    <dbReference type="NCBI Taxonomy" id="3030833"/>
    <lineage>
        <taxon>Bacteria</taxon>
        <taxon>Pseudomonadati</taxon>
        <taxon>Pseudomonadota</taxon>
        <taxon>Gammaproteobacteria</taxon>
        <taxon>Pseudomonadales</taxon>
        <taxon>Marinobacteraceae</taxon>
        <taxon>Marinobacter</taxon>
    </lineage>
</organism>
<gene>
    <name evidence="2" type="ORF">QQF73_11485</name>
</gene>
<proteinExistence type="predicted"/>
<feature type="chain" id="PRO_5045565302" evidence="1">
    <location>
        <begin position="23"/>
        <end position="425"/>
    </location>
</feature>
<keyword evidence="3" id="KW-1185">Reference proteome</keyword>
<protein>
    <submittedName>
        <fullName evidence="2">Uncharacterized protein</fullName>
    </submittedName>
</protein>
<feature type="signal peptide" evidence="1">
    <location>
        <begin position="1"/>
        <end position="22"/>
    </location>
</feature>
<evidence type="ECO:0000313" key="3">
    <source>
        <dbReference type="Proteomes" id="UP001223547"/>
    </source>
</evidence>
<keyword evidence="1" id="KW-0732">Signal</keyword>